<dbReference type="AlphaFoldDB" id="E3GZ98"/>
<evidence type="ECO:0000259" key="1">
    <source>
        <dbReference type="Pfam" id="PF09894"/>
    </source>
</evidence>
<feature type="domain" description="Connectase MJ0548-like C-terminal" evidence="2">
    <location>
        <begin position="202"/>
        <end position="304"/>
    </location>
</feature>
<name>E3GZ98_METFV</name>
<evidence type="ECO:0000313" key="3">
    <source>
        <dbReference type="EMBL" id="ADP77630.1"/>
    </source>
</evidence>
<reference evidence="3 4" key="1">
    <citation type="journal article" date="2010" name="Stand. Genomic Sci.">
        <title>Complete genome sequence of Methanothermus fervidus type strain (V24S).</title>
        <authorList>
            <person name="Anderson I."/>
            <person name="Djao O.D."/>
            <person name="Misra M."/>
            <person name="Chertkov O."/>
            <person name="Nolan M."/>
            <person name="Lucas S."/>
            <person name="Lapidus A."/>
            <person name="Del Rio T.G."/>
            <person name="Tice H."/>
            <person name="Cheng J.F."/>
            <person name="Tapia R."/>
            <person name="Han C."/>
            <person name="Goodwin L."/>
            <person name="Pitluck S."/>
            <person name="Liolios K."/>
            <person name="Ivanova N."/>
            <person name="Mavromatis K."/>
            <person name="Mikhailova N."/>
            <person name="Pati A."/>
            <person name="Brambilla E."/>
            <person name="Chen A."/>
            <person name="Palaniappan K."/>
            <person name="Land M."/>
            <person name="Hauser L."/>
            <person name="Chang Y.J."/>
            <person name="Jeffries C.D."/>
            <person name="Sikorski J."/>
            <person name="Spring S."/>
            <person name="Rohde M."/>
            <person name="Eichinger K."/>
            <person name="Huber H."/>
            <person name="Wirth R."/>
            <person name="Goker M."/>
            <person name="Detter J.C."/>
            <person name="Woyke T."/>
            <person name="Bristow J."/>
            <person name="Eisen J.A."/>
            <person name="Markowitz V."/>
            <person name="Hugenholtz P."/>
            <person name="Klenk H.P."/>
            <person name="Kyrpides N.C."/>
        </authorList>
    </citation>
    <scope>NUCLEOTIDE SEQUENCE [LARGE SCALE GENOMIC DNA]</scope>
    <source>
        <strain evidence="4">ATCC 43054 / DSM 2088 / JCM 10308 / V24 S</strain>
    </source>
</reference>
<feature type="domain" description="Connectase MJ0548-like N-terminal" evidence="1">
    <location>
        <begin position="1"/>
        <end position="198"/>
    </location>
</feature>
<dbReference type="EMBL" id="CP002278">
    <property type="protein sequence ID" value="ADP77630.1"/>
    <property type="molecule type" value="Genomic_DNA"/>
</dbReference>
<dbReference type="InterPro" id="IPR057262">
    <property type="entry name" value="MJ0548_N"/>
</dbReference>
<keyword evidence="4" id="KW-1185">Reference proteome</keyword>
<dbReference type="InterPro" id="IPR057377">
    <property type="entry name" value="MJ0548_C"/>
</dbReference>
<evidence type="ECO:0000259" key="2">
    <source>
        <dbReference type="Pfam" id="PF25274"/>
    </source>
</evidence>
<gene>
    <name evidence="3" type="ordered locus">Mfer_0831</name>
</gene>
<protein>
    <submittedName>
        <fullName evidence="3">Uncharacterized conserved protein UCP019262</fullName>
    </submittedName>
</protein>
<dbReference type="OrthoDB" id="106876at2157"/>
<proteinExistence type="predicted"/>
<dbReference type="InterPro" id="IPR016754">
    <property type="entry name" value="MJ0548-like"/>
</dbReference>
<dbReference type="KEGG" id="mfv:Mfer_0831"/>
<dbReference type="Pfam" id="PF25274">
    <property type="entry name" value="MJ0548_C"/>
    <property type="match status" value="1"/>
</dbReference>
<organism evidence="3 4">
    <name type="scientific">Methanothermus fervidus (strain ATCC 43054 / DSM 2088 / JCM 10308 / V24 S)</name>
    <dbReference type="NCBI Taxonomy" id="523846"/>
    <lineage>
        <taxon>Archaea</taxon>
        <taxon>Methanobacteriati</taxon>
        <taxon>Methanobacteriota</taxon>
        <taxon>Methanomada group</taxon>
        <taxon>Methanobacteria</taxon>
        <taxon>Methanobacteriales</taxon>
        <taxon>Methanothermaceae</taxon>
        <taxon>Methanothermus</taxon>
    </lineage>
</organism>
<dbReference type="PIRSF" id="PIRSF019262">
    <property type="entry name" value="UCP019262"/>
    <property type="match status" value="1"/>
</dbReference>
<sequence>MSLILAYVGKKGCVIAGDKRKIAYFGDKSSRKILEEKLYTGKIKTLDELFEEAKKLGVSINITDNAKKVREKGHVAIGEVGIKATHSAKRRRLYATTNCYEIIELEGSKIVKRKKGNSALIVFGNRITKKISNEILKKEFNPKMSLQEIANLFKKIIKKASELTPTINKSCDIVIKNPILNKEMAEKILEMSISEDIKNLRKWRKSLKDKMIKAAKEITLASKIITEGDVGEIVDIKDGKIMVKLNQDVCAYDLNWEKVANPGEIVTMTADNPSEIKVGDKVVIENEELYVERCKEPLQCEVILTYCNRG</sequence>
<dbReference type="HOGENOM" id="CLU_078138_0_0_2"/>
<accession>E3GZ98</accession>
<dbReference type="STRING" id="523846.Mfer_0831"/>
<dbReference type="Pfam" id="PF09894">
    <property type="entry name" value="MJ0548_N"/>
    <property type="match status" value="1"/>
</dbReference>
<dbReference type="Proteomes" id="UP000002315">
    <property type="component" value="Chromosome"/>
</dbReference>
<evidence type="ECO:0000313" key="4">
    <source>
        <dbReference type="Proteomes" id="UP000002315"/>
    </source>
</evidence>